<accession>A0A6I3SGQ7</accession>
<comment type="caution">
    <text evidence="2">The sequence shown here is derived from an EMBL/GenBank/DDBJ whole genome shotgun (WGS) entry which is preliminary data.</text>
</comment>
<dbReference type="OrthoDB" id="8880247at2"/>
<dbReference type="SUPFAM" id="SSF53850">
    <property type="entry name" value="Periplasmic binding protein-like II"/>
    <property type="match status" value="1"/>
</dbReference>
<gene>
    <name evidence="2" type="ORF">GJ688_03285</name>
</gene>
<dbReference type="EMBL" id="WNKU01000002">
    <property type="protein sequence ID" value="MTV48002.1"/>
    <property type="molecule type" value="Genomic_DNA"/>
</dbReference>
<dbReference type="PANTHER" id="PTHR42928:SF5">
    <property type="entry name" value="BLR1237 PROTEIN"/>
    <property type="match status" value="1"/>
</dbReference>
<protein>
    <submittedName>
        <fullName evidence="2">Uncharacterized protein</fullName>
    </submittedName>
</protein>
<dbReference type="AlphaFoldDB" id="A0A6I3SGQ7"/>
<dbReference type="RefSeq" id="WP_155475100.1">
    <property type="nucleotide sequence ID" value="NZ_WNKU01000002.1"/>
</dbReference>
<proteinExistence type="inferred from homology"/>
<evidence type="ECO:0000256" key="1">
    <source>
        <dbReference type="ARBA" id="ARBA00006987"/>
    </source>
</evidence>
<dbReference type="PROSITE" id="PS51257">
    <property type="entry name" value="PROKAR_LIPOPROTEIN"/>
    <property type="match status" value="1"/>
</dbReference>
<reference evidence="2 3" key="1">
    <citation type="submission" date="2019-11" db="EMBL/GenBank/DDBJ databases">
        <title>Whole-genome sequence of a the green, strictly anaerobic photosynthetic bacterium Heliobacillus mobilis DSM 6151.</title>
        <authorList>
            <person name="Kyndt J.A."/>
            <person name="Meyer T.E."/>
        </authorList>
    </citation>
    <scope>NUCLEOTIDE SEQUENCE [LARGE SCALE GENOMIC DNA]</scope>
    <source>
        <strain evidence="2 3">DSM 6151</strain>
    </source>
</reference>
<dbReference type="InterPro" id="IPR042100">
    <property type="entry name" value="Bug_dom1"/>
</dbReference>
<dbReference type="Proteomes" id="UP000430670">
    <property type="component" value="Unassembled WGS sequence"/>
</dbReference>
<name>A0A6I3SGQ7_HELMO</name>
<sequence length="314" mass="35008">MNRKMPIYVFLFLGVIAIFTILLTGCIRKVEPVTDPLYANFPEKPVSLIMTEEVGSLSDLQIRIIQKYWKRYFNEQPLSIDYRTIFNGEKGVHDITQVKPEGYSISLVSTPEIVLQGLRQKGNNDWLHLGQVAYYPLVLYVNQSSSIKTVDLFCVEAKKKKGNLTVGLLNTPDGCPVALSSLQEFLGIKVTPLLFASSEELNESLAKGTVDAALSSLFVAMRDADQFRLVAIAAEQRDPLVKDIATFKEQGVDFNAGIRKVLVVPKGTNPEIINRLRNGIENICMDPSYLKDLARIGQSPEFLSGEEVAAFYEP</sequence>
<dbReference type="Gene3D" id="3.40.190.150">
    <property type="entry name" value="Bordetella uptake gene, domain 1"/>
    <property type="match status" value="1"/>
</dbReference>
<keyword evidence="3" id="KW-1185">Reference proteome</keyword>
<dbReference type="Gene3D" id="3.40.190.10">
    <property type="entry name" value="Periplasmic binding protein-like II"/>
    <property type="match status" value="1"/>
</dbReference>
<evidence type="ECO:0000313" key="2">
    <source>
        <dbReference type="EMBL" id="MTV48002.1"/>
    </source>
</evidence>
<evidence type="ECO:0000313" key="3">
    <source>
        <dbReference type="Proteomes" id="UP000430670"/>
    </source>
</evidence>
<organism evidence="2 3">
    <name type="scientific">Heliobacterium mobile</name>
    <name type="common">Heliobacillus mobilis</name>
    <dbReference type="NCBI Taxonomy" id="28064"/>
    <lineage>
        <taxon>Bacteria</taxon>
        <taxon>Bacillati</taxon>
        <taxon>Bacillota</taxon>
        <taxon>Clostridia</taxon>
        <taxon>Eubacteriales</taxon>
        <taxon>Heliobacteriaceae</taxon>
        <taxon>Heliobacterium</taxon>
    </lineage>
</organism>
<dbReference type="PANTHER" id="PTHR42928">
    <property type="entry name" value="TRICARBOXYLATE-BINDING PROTEIN"/>
    <property type="match status" value="1"/>
</dbReference>
<dbReference type="InterPro" id="IPR005064">
    <property type="entry name" value="BUG"/>
</dbReference>
<comment type="similarity">
    <text evidence="1">Belongs to the UPF0065 (bug) family.</text>
</comment>
<dbReference type="Pfam" id="PF03401">
    <property type="entry name" value="TctC"/>
    <property type="match status" value="1"/>
</dbReference>